<evidence type="ECO:0000256" key="1">
    <source>
        <dbReference type="ARBA" id="ARBA00010105"/>
    </source>
</evidence>
<dbReference type="EMBL" id="DVHC01000030">
    <property type="protein sequence ID" value="HIR58969.1"/>
    <property type="molecule type" value="Genomic_DNA"/>
</dbReference>
<organism evidence="2 3">
    <name type="scientific">Candidatus Onthousia excrementipullorum</name>
    <dbReference type="NCBI Taxonomy" id="2840884"/>
    <lineage>
        <taxon>Bacteria</taxon>
        <taxon>Bacillati</taxon>
        <taxon>Bacillota</taxon>
        <taxon>Bacilli</taxon>
        <taxon>Candidatus Onthousia</taxon>
    </lineage>
</organism>
<dbReference type="GO" id="GO:0005737">
    <property type="term" value="C:cytoplasm"/>
    <property type="evidence" value="ECO:0007669"/>
    <property type="project" value="TreeGrafter"/>
</dbReference>
<evidence type="ECO:0000313" key="2">
    <source>
        <dbReference type="EMBL" id="HIR58969.1"/>
    </source>
</evidence>
<reference evidence="2" key="2">
    <citation type="journal article" date="2021" name="PeerJ">
        <title>Extensive microbial diversity within the chicken gut microbiome revealed by metagenomics and culture.</title>
        <authorList>
            <person name="Gilroy R."/>
            <person name="Ravi A."/>
            <person name="Getino M."/>
            <person name="Pursley I."/>
            <person name="Horton D.L."/>
            <person name="Alikhan N.F."/>
            <person name="Baker D."/>
            <person name="Gharbi K."/>
            <person name="Hall N."/>
            <person name="Watson M."/>
            <person name="Adriaenssens E.M."/>
            <person name="Foster-Nyarko E."/>
            <person name="Jarju S."/>
            <person name="Secka A."/>
            <person name="Antonio M."/>
            <person name="Oren A."/>
            <person name="Chaudhuri R.R."/>
            <person name="La Ragione R."/>
            <person name="Hildebrand F."/>
            <person name="Pallen M.J."/>
        </authorList>
    </citation>
    <scope>NUCLEOTIDE SEQUENCE</scope>
    <source>
        <strain evidence="2">CHK184-20233</strain>
    </source>
</reference>
<comment type="caution">
    <text evidence="2">The sequence shown here is derived from an EMBL/GenBank/DDBJ whole genome shotgun (WGS) entry which is preliminary data.</text>
</comment>
<proteinExistence type="inferred from homology"/>
<evidence type="ECO:0000313" key="3">
    <source>
        <dbReference type="Proteomes" id="UP000824232"/>
    </source>
</evidence>
<dbReference type="PANTHER" id="PTHR11215">
    <property type="entry name" value="METAL DEPENDENT HYDROLASE - RELATED"/>
    <property type="match status" value="1"/>
</dbReference>
<name>A0A9D1DUA1_9FIRM</name>
<sequence length="303" mass="33896">MITLVKDIKEANGITHNGTMHADEVFATAFLSLYFGSFKVIRVSEVPIDISPNTLVYDIGKGKFDHHQSDARVRDNGIKYSSFGLLFEKFGIDFLKKMKLKNTKAIYNYFVKDFIEGIDAIDNGIFPDVKANYKVKTVSDIIKIYNPSYLSNDNEDEQFIKAVNLAESILTEELKNVVGKVEAGDKVKKLLNKTKGPLLILDEYLPYEETVLTSLAGKKIKFVIYPSNRGGYGIKTVPISTTDKTSRVYFPKSWGGLSNSDLEEVTGIKGSLFCHTNRFLMTASTLDTAKKLAEIALDVNEKE</sequence>
<dbReference type="Pfam" id="PF03690">
    <property type="entry name" value="MYG1_exonuc"/>
    <property type="match status" value="1"/>
</dbReference>
<dbReference type="InterPro" id="IPR003226">
    <property type="entry name" value="MYG1_exonuclease"/>
</dbReference>
<comment type="similarity">
    <text evidence="1">Belongs to the MYG1 family.</text>
</comment>
<dbReference type="AlphaFoldDB" id="A0A9D1DUA1"/>
<gene>
    <name evidence="2" type="ORF">IAB38_02865</name>
</gene>
<protein>
    <submittedName>
        <fullName evidence="2">MYG1 family protein</fullName>
    </submittedName>
</protein>
<accession>A0A9D1DUA1</accession>
<dbReference type="Proteomes" id="UP000824232">
    <property type="component" value="Unassembled WGS sequence"/>
</dbReference>
<reference evidence="2" key="1">
    <citation type="submission" date="2020-10" db="EMBL/GenBank/DDBJ databases">
        <authorList>
            <person name="Gilroy R."/>
        </authorList>
    </citation>
    <scope>NUCLEOTIDE SEQUENCE</scope>
    <source>
        <strain evidence="2">CHK184-20233</strain>
    </source>
</reference>
<dbReference type="PANTHER" id="PTHR11215:SF1">
    <property type="entry name" value="MYG1 EXONUCLEASE"/>
    <property type="match status" value="1"/>
</dbReference>